<dbReference type="OrthoDB" id="116979at2"/>
<reference evidence="1 2" key="1">
    <citation type="submission" date="2016-10" db="EMBL/GenBank/DDBJ databases">
        <title>Description of Gloeomargarita lithophora gen. nov., sp. nov., a thylakoid-bearing basal-branching cyanobacterium with intracellular carbonates, and proposal for Gloeomargaritales ord. nov.</title>
        <authorList>
            <person name="Moreira D."/>
            <person name="Tavera R."/>
            <person name="Benzerara K."/>
            <person name="Skouri-Panet F."/>
            <person name="Couradeau E."/>
            <person name="Gerard E."/>
            <person name="Loussert C."/>
            <person name="Novelo E."/>
            <person name="Zivanovic Y."/>
            <person name="Lopez-Garcia P."/>
        </authorList>
    </citation>
    <scope>NUCLEOTIDE SEQUENCE [LARGE SCALE GENOMIC DNA]</scope>
    <source>
        <strain evidence="1 2">D10</strain>
    </source>
</reference>
<dbReference type="RefSeq" id="WP_071453125.1">
    <property type="nucleotide sequence ID" value="NZ_CP017675.1"/>
</dbReference>
<dbReference type="SUPFAM" id="SSF89392">
    <property type="entry name" value="Prokaryotic lipoproteins and lipoprotein localization factors"/>
    <property type="match status" value="1"/>
</dbReference>
<dbReference type="InterPro" id="IPR029046">
    <property type="entry name" value="LolA/LolB/LppX"/>
</dbReference>
<dbReference type="Proteomes" id="UP000180235">
    <property type="component" value="Chromosome"/>
</dbReference>
<dbReference type="Gene3D" id="2.50.20.10">
    <property type="entry name" value="Lipoprotein localisation LolA/LolB/LppX"/>
    <property type="match status" value="1"/>
</dbReference>
<evidence type="ECO:0000313" key="2">
    <source>
        <dbReference type="Proteomes" id="UP000180235"/>
    </source>
</evidence>
<organism evidence="1 2">
    <name type="scientific">Gloeomargarita lithophora Alchichica-D10</name>
    <dbReference type="NCBI Taxonomy" id="1188229"/>
    <lineage>
        <taxon>Bacteria</taxon>
        <taxon>Bacillati</taxon>
        <taxon>Cyanobacteriota</taxon>
        <taxon>Cyanophyceae</taxon>
        <taxon>Gloeomargaritales</taxon>
        <taxon>Gloeomargaritaceae</taxon>
        <taxon>Gloeomargarita</taxon>
    </lineage>
</organism>
<dbReference type="PIRSF" id="PIRSF012443">
    <property type="entry name" value="UCP012443"/>
    <property type="match status" value="1"/>
</dbReference>
<dbReference type="InterPro" id="IPR019207">
    <property type="entry name" value="DUF2092"/>
</dbReference>
<keyword evidence="2" id="KW-1185">Reference proteome</keyword>
<dbReference type="STRING" id="1188229.GlitD10_0068"/>
<evidence type="ECO:0000313" key="1">
    <source>
        <dbReference type="EMBL" id="APB32369.1"/>
    </source>
</evidence>
<dbReference type="AlphaFoldDB" id="A0A1J0A8Y8"/>
<name>A0A1J0A8Y8_9CYAN</name>
<gene>
    <name evidence="1" type="ORF">GlitD10_0068</name>
</gene>
<proteinExistence type="predicted"/>
<dbReference type="KEGG" id="glt:GlitD10_0068"/>
<protein>
    <submittedName>
        <fullName evidence="1">Periplasmic protein</fullName>
    </submittedName>
</protein>
<dbReference type="EMBL" id="CP017675">
    <property type="protein sequence ID" value="APB32369.1"/>
    <property type="molecule type" value="Genomic_DNA"/>
</dbReference>
<accession>A0A1J0A8Y8</accession>
<sequence>MGRNLLRVIGVGLVGIGVGLGLAVRLEAQTPIPSANQRQNPILLLQRAANFLKAKPSFSFETDIQFDNILESGQKVQYSAFQKVYVQRPNRLRVDYTGDLRATRFFFDGQTMTLQDADQLFYATRPMVGTIDDAIAAVDQVFGLNIPLSNLVVSDPYGAVAPTITNSRYLGMGMVNRVPAHHLLYQTGERDVQVWVSDGREPTVQKILITYRDLPGSPQYTAVFSRWQFAPPLQARWFRFRPPAGVGQVESSFPVK</sequence>
<dbReference type="Pfam" id="PF09865">
    <property type="entry name" value="DUF2092"/>
    <property type="match status" value="1"/>
</dbReference>